<feature type="signal peptide" evidence="1">
    <location>
        <begin position="1"/>
        <end position="19"/>
    </location>
</feature>
<name>A0A8X6LDB1_TRICU</name>
<feature type="chain" id="PRO_5036496789" description="Secreted protein" evidence="1">
    <location>
        <begin position="20"/>
        <end position="87"/>
    </location>
</feature>
<gene>
    <name evidence="2" type="ORF">TNCT_84821</name>
</gene>
<keyword evidence="3" id="KW-1185">Reference proteome</keyword>
<evidence type="ECO:0000256" key="1">
    <source>
        <dbReference type="SAM" id="SignalP"/>
    </source>
</evidence>
<evidence type="ECO:0000313" key="2">
    <source>
        <dbReference type="EMBL" id="GFR05545.1"/>
    </source>
</evidence>
<accession>A0A8X6LDB1</accession>
<dbReference type="AlphaFoldDB" id="A0A8X6LDB1"/>
<reference evidence="2" key="1">
    <citation type="submission" date="2020-07" db="EMBL/GenBank/DDBJ databases">
        <title>Multicomponent nature underlies the extraordinary mechanical properties of spider dragline silk.</title>
        <authorList>
            <person name="Kono N."/>
            <person name="Nakamura H."/>
            <person name="Mori M."/>
            <person name="Yoshida Y."/>
            <person name="Ohtoshi R."/>
            <person name="Malay A.D."/>
            <person name="Moran D.A.P."/>
            <person name="Tomita M."/>
            <person name="Numata K."/>
            <person name="Arakawa K."/>
        </authorList>
    </citation>
    <scope>NUCLEOTIDE SEQUENCE</scope>
</reference>
<evidence type="ECO:0008006" key="4">
    <source>
        <dbReference type="Google" id="ProtNLM"/>
    </source>
</evidence>
<dbReference type="Proteomes" id="UP000887116">
    <property type="component" value="Unassembled WGS sequence"/>
</dbReference>
<comment type="caution">
    <text evidence="2">The sequence shown here is derived from an EMBL/GenBank/DDBJ whole genome shotgun (WGS) entry which is preliminary data.</text>
</comment>
<evidence type="ECO:0000313" key="3">
    <source>
        <dbReference type="Proteomes" id="UP000887116"/>
    </source>
</evidence>
<organism evidence="2 3">
    <name type="scientific">Trichonephila clavata</name>
    <name type="common">Joro spider</name>
    <name type="synonym">Nephila clavata</name>
    <dbReference type="NCBI Taxonomy" id="2740835"/>
    <lineage>
        <taxon>Eukaryota</taxon>
        <taxon>Metazoa</taxon>
        <taxon>Ecdysozoa</taxon>
        <taxon>Arthropoda</taxon>
        <taxon>Chelicerata</taxon>
        <taxon>Arachnida</taxon>
        <taxon>Araneae</taxon>
        <taxon>Araneomorphae</taxon>
        <taxon>Entelegynae</taxon>
        <taxon>Araneoidea</taxon>
        <taxon>Nephilidae</taxon>
        <taxon>Trichonephila</taxon>
    </lineage>
</organism>
<dbReference type="EMBL" id="BMAO01015975">
    <property type="protein sequence ID" value="GFR05545.1"/>
    <property type="molecule type" value="Genomic_DNA"/>
</dbReference>
<sequence>MRKIWRLFLLLGFDLFTWSTLLSGEVEGGMMDSSGICNRSSDVRFLAGHSPPTIISQRDGSPRHSSTDVQAVFDTTFPCEWIGGLIA</sequence>
<keyword evidence="1" id="KW-0732">Signal</keyword>
<protein>
    <recommendedName>
        <fullName evidence="4">Secreted protein</fullName>
    </recommendedName>
</protein>
<proteinExistence type="predicted"/>